<evidence type="ECO:0000259" key="1">
    <source>
        <dbReference type="PROSITE" id="PS50075"/>
    </source>
</evidence>
<gene>
    <name evidence="2" type="ORF">CCO03_13195</name>
</gene>
<proteinExistence type="predicted"/>
<dbReference type="Pfam" id="PF00550">
    <property type="entry name" value="PP-binding"/>
    <property type="match status" value="1"/>
</dbReference>
<dbReference type="KEGG" id="cser:CCO03_13195"/>
<sequence length="84" mass="9183">MSTLQELQALIQDKFDIDAAAIDPQESLREKGLDSLTIVEFVFDVEDRYKISLPDQSDDIETLQGLANAVDKALAEKAASEGQG</sequence>
<dbReference type="InterPro" id="IPR009081">
    <property type="entry name" value="PP-bd_ACP"/>
</dbReference>
<dbReference type="EMBL" id="CP021455">
    <property type="protein sequence ID" value="ARU05513.1"/>
    <property type="molecule type" value="Genomic_DNA"/>
</dbReference>
<dbReference type="OrthoDB" id="7063706at2"/>
<dbReference type="RefSeq" id="WP_087281753.1">
    <property type="nucleotide sequence ID" value="NZ_CP021455.1"/>
</dbReference>
<dbReference type="Proteomes" id="UP000196138">
    <property type="component" value="Chromosome"/>
</dbReference>
<dbReference type="SUPFAM" id="SSF47336">
    <property type="entry name" value="ACP-like"/>
    <property type="match status" value="1"/>
</dbReference>
<evidence type="ECO:0000313" key="2">
    <source>
        <dbReference type="EMBL" id="ARU05513.1"/>
    </source>
</evidence>
<organism evidence="2 3">
    <name type="scientific">Comamonas serinivorans</name>
    <dbReference type="NCBI Taxonomy" id="1082851"/>
    <lineage>
        <taxon>Bacteria</taxon>
        <taxon>Pseudomonadati</taxon>
        <taxon>Pseudomonadota</taxon>
        <taxon>Betaproteobacteria</taxon>
        <taxon>Burkholderiales</taxon>
        <taxon>Comamonadaceae</taxon>
        <taxon>Comamonas</taxon>
    </lineage>
</organism>
<protein>
    <submittedName>
        <fullName evidence="2">Phosphopantetheine-binding protein</fullName>
    </submittedName>
</protein>
<reference evidence="2 3" key="1">
    <citation type="submission" date="2017-05" db="EMBL/GenBank/DDBJ databases">
        <authorList>
            <person name="Song R."/>
            <person name="Chenine A.L."/>
            <person name="Ruprecht R.M."/>
        </authorList>
    </citation>
    <scope>NUCLEOTIDE SEQUENCE [LARGE SCALE GENOMIC DNA]</scope>
    <source>
        <strain evidence="2 3">DSM 26136</strain>
    </source>
</reference>
<dbReference type="InterPro" id="IPR036736">
    <property type="entry name" value="ACP-like_sf"/>
</dbReference>
<keyword evidence="3" id="KW-1185">Reference proteome</keyword>
<dbReference type="AlphaFoldDB" id="A0A1Y0EPF2"/>
<accession>A0A1Y0EPF2</accession>
<evidence type="ECO:0000313" key="3">
    <source>
        <dbReference type="Proteomes" id="UP000196138"/>
    </source>
</evidence>
<dbReference type="Gene3D" id="1.10.1200.10">
    <property type="entry name" value="ACP-like"/>
    <property type="match status" value="1"/>
</dbReference>
<dbReference type="PROSITE" id="PS50075">
    <property type="entry name" value="CARRIER"/>
    <property type="match status" value="1"/>
</dbReference>
<feature type="domain" description="Carrier" evidence="1">
    <location>
        <begin position="1"/>
        <end position="77"/>
    </location>
</feature>
<name>A0A1Y0EPF2_9BURK</name>